<proteinExistence type="predicted"/>
<evidence type="ECO:0000256" key="3">
    <source>
        <dbReference type="ARBA" id="ARBA00022801"/>
    </source>
</evidence>
<dbReference type="EMBL" id="JBJQND010000011">
    <property type="protein sequence ID" value="KAL3862249.1"/>
    <property type="molecule type" value="Genomic_DNA"/>
</dbReference>
<keyword evidence="6" id="KW-0238">DNA-binding</keyword>
<evidence type="ECO:0000256" key="7">
    <source>
        <dbReference type="ARBA" id="ARBA00023204"/>
    </source>
</evidence>
<dbReference type="InterPro" id="IPR049163">
    <property type="entry name" value="Pif1-like_2B_dom"/>
</dbReference>
<evidence type="ECO:0000256" key="8">
    <source>
        <dbReference type="ARBA" id="ARBA00023235"/>
    </source>
</evidence>
<keyword evidence="8" id="KW-0413">Isomerase</keyword>
<evidence type="ECO:0000256" key="4">
    <source>
        <dbReference type="ARBA" id="ARBA00022806"/>
    </source>
</evidence>
<keyword evidence="3" id="KW-0378">Hydrolase</keyword>
<dbReference type="AlphaFoldDB" id="A0ABD3VKY6"/>
<keyword evidence="5" id="KW-0067">ATP-binding</keyword>
<dbReference type="SUPFAM" id="SSF52540">
    <property type="entry name" value="P-loop containing nucleoside triphosphate hydrolases"/>
    <property type="match status" value="1"/>
</dbReference>
<dbReference type="CDD" id="cd18809">
    <property type="entry name" value="SF1_C_RecD"/>
    <property type="match status" value="1"/>
</dbReference>
<comment type="caution">
    <text evidence="10">The sequence shown here is derived from an EMBL/GenBank/DDBJ whole genome shotgun (WGS) entry which is preliminary data.</text>
</comment>
<keyword evidence="4" id="KW-0347">Helicase</keyword>
<evidence type="ECO:0000256" key="1">
    <source>
        <dbReference type="ARBA" id="ARBA00022741"/>
    </source>
</evidence>
<sequence>MCVPKLLHLKIGCPVMLVKNISSALVNGLQGKVVAMKEDSVTVDFENDLVQLGRETFTVYSSIDEKIVATRHQIPLILSFSITIHKAQGLTFDRVEVDASNIFAPGQLGVAMGRARNKKGLRIISFNSNSVIPQRSSIYEFYNKNFVQFDSSLECCRYSVSLLEKLNLDFDYETGSDSDNSDFSDGEILEVDEMLPIGEDMPASSSDLECRLTTVGSDILEHHVDHTKIKQLIPDNAITPEQMRLKVTLTDIFKKPTKELNTFFGLLYQKIQSIFDKVCGKIEVRKPDSKTWTEYNSEIYKFTLSQECIQILEHFLNSVPNNDTFFCICKDFRQNL</sequence>
<organism evidence="10 11">
    <name type="scientific">Sinanodonta woodiana</name>
    <name type="common">Chinese pond mussel</name>
    <name type="synonym">Anodonta woodiana</name>
    <dbReference type="NCBI Taxonomy" id="1069815"/>
    <lineage>
        <taxon>Eukaryota</taxon>
        <taxon>Metazoa</taxon>
        <taxon>Spiralia</taxon>
        <taxon>Lophotrochozoa</taxon>
        <taxon>Mollusca</taxon>
        <taxon>Bivalvia</taxon>
        <taxon>Autobranchia</taxon>
        <taxon>Heteroconchia</taxon>
        <taxon>Palaeoheterodonta</taxon>
        <taxon>Unionida</taxon>
        <taxon>Unionoidea</taxon>
        <taxon>Unionidae</taxon>
        <taxon>Unioninae</taxon>
        <taxon>Sinanodonta</taxon>
    </lineage>
</organism>
<evidence type="ECO:0000313" key="10">
    <source>
        <dbReference type="EMBL" id="KAL3862249.1"/>
    </source>
</evidence>
<name>A0ABD3VKY6_SINWO</name>
<dbReference type="Pfam" id="PF21530">
    <property type="entry name" value="Pif1_2B_dom"/>
    <property type="match status" value="1"/>
</dbReference>
<evidence type="ECO:0000313" key="11">
    <source>
        <dbReference type="Proteomes" id="UP001634394"/>
    </source>
</evidence>
<protein>
    <recommendedName>
        <fullName evidence="9">DNA helicase Pif1-like 2B domain-containing protein</fullName>
    </recommendedName>
</protein>
<dbReference type="Gene3D" id="2.30.30.940">
    <property type="match status" value="1"/>
</dbReference>
<reference evidence="10 11" key="1">
    <citation type="submission" date="2024-11" db="EMBL/GenBank/DDBJ databases">
        <title>Chromosome-level genome assembly of the freshwater bivalve Anodonta woodiana.</title>
        <authorList>
            <person name="Chen X."/>
        </authorList>
    </citation>
    <scope>NUCLEOTIDE SEQUENCE [LARGE SCALE GENOMIC DNA]</scope>
    <source>
        <strain evidence="10">MN2024</strain>
        <tissue evidence="10">Gills</tissue>
    </source>
</reference>
<evidence type="ECO:0000256" key="2">
    <source>
        <dbReference type="ARBA" id="ARBA00022763"/>
    </source>
</evidence>
<dbReference type="Gene3D" id="3.40.50.300">
    <property type="entry name" value="P-loop containing nucleotide triphosphate hydrolases"/>
    <property type="match status" value="1"/>
</dbReference>
<accession>A0ABD3VKY6</accession>
<keyword evidence="11" id="KW-1185">Reference proteome</keyword>
<dbReference type="Proteomes" id="UP001634394">
    <property type="component" value="Unassembled WGS sequence"/>
</dbReference>
<dbReference type="PANTHER" id="PTHR47642:SF5">
    <property type="entry name" value="ATP-DEPENDENT DNA HELICASE"/>
    <property type="match status" value="1"/>
</dbReference>
<gene>
    <name evidence="10" type="ORF">ACJMK2_008231</name>
</gene>
<feature type="domain" description="DNA helicase Pif1-like 2B" evidence="9">
    <location>
        <begin position="3"/>
        <end position="35"/>
    </location>
</feature>
<keyword evidence="1" id="KW-0547">Nucleotide-binding</keyword>
<dbReference type="InterPro" id="IPR051055">
    <property type="entry name" value="PIF1_helicase"/>
</dbReference>
<keyword evidence="7" id="KW-0234">DNA repair</keyword>
<keyword evidence="2" id="KW-0227">DNA damage</keyword>
<dbReference type="PANTHER" id="PTHR47642">
    <property type="entry name" value="ATP-DEPENDENT DNA HELICASE"/>
    <property type="match status" value="1"/>
</dbReference>
<evidence type="ECO:0000259" key="9">
    <source>
        <dbReference type="Pfam" id="PF21530"/>
    </source>
</evidence>
<dbReference type="InterPro" id="IPR027417">
    <property type="entry name" value="P-loop_NTPase"/>
</dbReference>
<evidence type="ECO:0000256" key="5">
    <source>
        <dbReference type="ARBA" id="ARBA00022840"/>
    </source>
</evidence>
<evidence type="ECO:0000256" key="6">
    <source>
        <dbReference type="ARBA" id="ARBA00023125"/>
    </source>
</evidence>